<evidence type="ECO:0000313" key="2">
    <source>
        <dbReference type="Proteomes" id="UP000789920"/>
    </source>
</evidence>
<reference evidence="1" key="1">
    <citation type="submission" date="2021-06" db="EMBL/GenBank/DDBJ databases">
        <authorList>
            <person name="Kallberg Y."/>
            <person name="Tangrot J."/>
            <person name="Rosling A."/>
        </authorList>
    </citation>
    <scope>NUCLEOTIDE SEQUENCE</scope>
    <source>
        <strain evidence="1">MA461A</strain>
    </source>
</reference>
<gene>
    <name evidence="1" type="ORF">RPERSI_LOCUS20855</name>
</gene>
<name>A0ACA9RLT3_9GLOM</name>
<feature type="non-terminal residue" evidence="1">
    <location>
        <position position="1"/>
    </location>
</feature>
<protein>
    <submittedName>
        <fullName evidence="1">441_t:CDS:1</fullName>
    </submittedName>
</protein>
<proteinExistence type="predicted"/>
<keyword evidence="2" id="KW-1185">Reference proteome</keyword>
<dbReference type="Proteomes" id="UP000789920">
    <property type="component" value="Unassembled WGS sequence"/>
</dbReference>
<organism evidence="1 2">
    <name type="scientific">Racocetra persica</name>
    <dbReference type="NCBI Taxonomy" id="160502"/>
    <lineage>
        <taxon>Eukaryota</taxon>
        <taxon>Fungi</taxon>
        <taxon>Fungi incertae sedis</taxon>
        <taxon>Mucoromycota</taxon>
        <taxon>Glomeromycotina</taxon>
        <taxon>Glomeromycetes</taxon>
        <taxon>Diversisporales</taxon>
        <taxon>Gigasporaceae</taxon>
        <taxon>Racocetra</taxon>
    </lineage>
</organism>
<dbReference type="EMBL" id="CAJVQC010059825">
    <property type="protein sequence ID" value="CAG8800141.1"/>
    <property type="molecule type" value="Genomic_DNA"/>
</dbReference>
<accession>A0ACA9RLT3</accession>
<evidence type="ECO:0000313" key="1">
    <source>
        <dbReference type="EMBL" id="CAG8800141.1"/>
    </source>
</evidence>
<comment type="caution">
    <text evidence="1">The sequence shown here is derived from an EMBL/GenBank/DDBJ whole genome shotgun (WGS) entry which is preliminary data.</text>
</comment>
<sequence length="155" mass="18089">PKLRPEIKEVYKLIHQDNMISGEIYISTIDEYLDGEQPTEKQQDGEQPTEKQHGGEQPTEKQQDGEQPTEKQQDGEQPTEKQQDGEQPTEKQQDGEQPTEKQNKQLTNEKQEDILDKLFKMFKLTSEKLSIEEREVAKQCDPEKIADIFKRSMEE</sequence>